<comment type="catalytic activity">
    <reaction evidence="1">
        <text>(4aS,6R)-4a-hydroxy-L-erythro-5,6,7,8-tetrahydrobiopterin = (6R)-L-erythro-6,7-dihydrobiopterin + H2O</text>
        <dbReference type="Rhea" id="RHEA:11920"/>
        <dbReference type="ChEBI" id="CHEBI:15377"/>
        <dbReference type="ChEBI" id="CHEBI:15642"/>
        <dbReference type="ChEBI" id="CHEBI:43120"/>
        <dbReference type="EC" id="4.2.1.96"/>
    </reaction>
</comment>
<dbReference type="Proteomes" id="UP000315217">
    <property type="component" value="Unassembled WGS sequence"/>
</dbReference>
<dbReference type="Gene3D" id="3.30.1360.20">
    <property type="entry name" value="Transcriptional coactivator/pterin dehydratase"/>
    <property type="match status" value="1"/>
</dbReference>
<dbReference type="EC" id="4.2.1.96" evidence="3"/>
<sequence>MAKLTDSEIRNRLKDLPGWELAPAGIRKTYSRADFKAAMRFVNAVAGLAEEANHHPDILIFGWNKVTFTLMTHSEKAVTEKDLALAARIERAAQ</sequence>
<dbReference type="AlphaFoldDB" id="A0A537LMR5"/>
<accession>A0A537LMR5</accession>
<dbReference type="NCBIfam" id="NF002017">
    <property type="entry name" value="PRK00823.1-2"/>
    <property type="match status" value="1"/>
</dbReference>
<organism evidence="6 7">
    <name type="scientific">Candidatus Segetimicrobium genomatis</name>
    <dbReference type="NCBI Taxonomy" id="2569760"/>
    <lineage>
        <taxon>Bacteria</taxon>
        <taxon>Bacillati</taxon>
        <taxon>Candidatus Sysuimicrobiota</taxon>
        <taxon>Candidatus Sysuimicrobiia</taxon>
        <taxon>Candidatus Sysuimicrobiales</taxon>
        <taxon>Candidatus Segetimicrobiaceae</taxon>
        <taxon>Candidatus Segetimicrobium</taxon>
    </lineage>
</organism>
<name>A0A537LMR5_9BACT</name>
<reference evidence="7 8" key="1">
    <citation type="journal article" date="2019" name="Nat. Microbiol.">
        <title>Mediterranean grassland soil C-N compound turnover is dependent on rainfall and depth, and is mediated by genomically divergent microorganisms.</title>
        <authorList>
            <person name="Diamond S."/>
            <person name="Andeer P.F."/>
            <person name="Li Z."/>
            <person name="Crits-Christoph A."/>
            <person name="Burstein D."/>
            <person name="Anantharaman K."/>
            <person name="Lane K.R."/>
            <person name="Thomas B.C."/>
            <person name="Pan C."/>
            <person name="Northen T.R."/>
            <person name="Banfield J.F."/>
        </authorList>
    </citation>
    <scope>NUCLEOTIDE SEQUENCE [LARGE SCALE GENOMIC DNA]</scope>
    <source>
        <strain evidence="6">NP_1</strain>
        <strain evidence="5">NP_2</strain>
    </source>
</reference>
<gene>
    <name evidence="6" type="ORF">E6G98_09885</name>
    <name evidence="5" type="ORF">E6G99_10135</name>
</gene>
<dbReference type="Pfam" id="PF01329">
    <property type="entry name" value="Pterin_4a"/>
    <property type="match status" value="1"/>
</dbReference>
<dbReference type="Proteomes" id="UP000318661">
    <property type="component" value="Unassembled WGS sequence"/>
</dbReference>
<keyword evidence="4 6" id="KW-0456">Lyase</keyword>
<dbReference type="SUPFAM" id="SSF55248">
    <property type="entry name" value="PCD-like"/>
    <property type="match status" value="1"/>
</dbReference>
<dbReference type="PANTHER" id="PTHR12599:SF0">
    <property type="entry name" value="PTERIN-4-ALPHA-CARBINOLAMINE DEHYDRATASE"/>
    <property type="match status" value="1"/>
</dbReference>
<dbReference type="PANTHER" id="PTHR12599">
    <property type="entry name" value="PTERIN-4-ALPHA-CARBINOLAMINE DEHYDRATASE"/>
    <property type="match status" value="1"/>
</dbReference>
<dbReference type="GO" id="GO:0008124">
    <property type="term" value="F:4-alpha-hydroxytetrahydrobiopterin dehydratase activity"/>
    <property type="evidence" value="ECO:0007669"/>
    <property type="project" value="UniProtKB-EC"/>
</dbReference>
<evidence type="ECO:0000313" key="5">
    <source>
        <dbReference type="EMBL" id="TMJ04722.1"/>
    </source>
</evidence>
<evidence type="ECO:0000313" key="7">
    <source>
        <dbReference type="Proteomes" id="UP000315217"/>
    </source>
</evidence>
<dbReference type="EMBL" id="VBAJ01000259">
    <property type="protein sequence ID" value="TMJ04722.1"/>
    <property type="molecule type" value="Genomic_DNA"/>
</dbReference>
<proteinExistence type="inferred from homology"/>
<comment type="caution">
    <text evidence="6">The sequence shown here is derived from an EMBL/GenBank/DDBJ whole genome shotgun (WGS) entry which is preliminary data.</text>
</comment>
<evidence type="ECO:0000256" key="2">
    <source>
        <dbReference type="ARBA" id="ARBA00006472"/>
    </source>
</evidence>
<evidence type="ECO:0000256" key="3">
    <source>
        <dbReference type="ARBA" id="ARBA00013252"/>
    </source>
</evidence>
<dbReference type="GO" id="GO:0006729">
    <property type="term" value="P:tetrahydrobiopterin biosynthetic process"/>
    <property type="evidence" value="ECO:0007669"/>
    <property type="project" value="InterPro"/>
</dbReference>
<dbReference type="InterPro" id="IPR036428">
    <property type="entry name" value="PCD_sf"/>
</dbReference>
<evidence type="ECO:0000313" key="6">
    <source>
        <dbReference type="EMBL" id="TMJ09315.1"/>
    </source>
</evidence>
<evidence type="ECO:0000256" key="1">
    <source>
        <dbReference type="ARBA" id="ARBA00001554"/>
    </source>
</evidence>
<protein>
    <recommendedName>
        <fullName evidence="3">4a-hydroxytetrahydrobiopterin dehydratase</fullName>
        <ecNumber evidence="3">4.2.1.96</ecNumber>
    </recommendedName>
</protein>
<evidence type="ECO:0000256" key="4">
    <source>
        <dbReference type="ARBA" id="ARBA00023239"/>
    </source>
</evidence>
<comment type="similarity">
    <text evidence="2">Belongs to the pterin-4-alpha-carbinolamine dehydratase family.</text>
</comment>
<dbReference type="EMBL" id="VBAI01000161">
    <property type="protein sequence ID" value="TMJ09315.1"/>
    <property type="molecule type" value="Genomic_DNA"/>
</dbReference>
<evidence type="ECO:0000313" key="8">
    <source>
        <dbReference type="Proteomes" id="UP000318661"/>
    </source>
</evidence>
<dbReference type="InterPro" id="IPR001533">
    <property type="entry name" value="Pterin_deHydtase"/>
</dbReference>
<dbReference type="CDD" id="cd00488">
    <property type="entry name" value="PCD_DCoH"/>
    <property type="match status" value="1"/>
</dbReference>